<dbReference type="GO" id="GO:0004519">
    <property type="term" value="F:endonuclease activity"/>
    <property type="evidence" value="ECO:0007669"/>
    <property type="project" value="UniProtKB-KW"/>
</dbReference>
<dbReference type="EMBL" id="BAAAPB010000002">
    <property type="protein sequence ID" value="GAA1965351.1"/>
    <property type="molecule type" value="Genomic_DNA"/>
</dbReference>
<evidence type="ECO:0000313" key="3">
    <source>
        <dbReference type="Proteomes" id="UP001500571"/>
    </source>
</evidence>
<reference evidence="2 3" key="1">
    <citation type="journal article" date="2019" name="Int. J. Syst. Evol. Microbiol.">
        <title>The Global Catalogue of Microorganisms (GCM) 10K type strain sequencing project: providing services to taxonomists for standard genome sequencing and annotation.</title>
        <authorList>
            <consortium name="The Broad Institute Genomics Platform"/>
            <consortium name="The Broad Institute Genome Sequencing Center for Infectious Disease"/>
            <person name="Wu L."/>
            <person name="Ma J."/>
        </authorList>
    </citation>
    <scope>NUCLEOTIDE SEQUENCE [LARGE SCALE GENOMIC DNA]</scope>
    <source>
        <strain evidence="2 3">JCM 15309</strain>
    </source>
</reference>
<keyword evidence="3" id="KW-1185">Reference proteome</keyword>
<gene>
    <name evidence="2" type="ORF">GCM10009798_27050</name>
</gene>
<keyword evidence="2" id="KW-0540">Nuclease</keyword>
<dbReference type="InterPro" id="IPR003615">
    <property type="entry name" value="HNH_nuc"/>
</dbReference>
<keyword evidence="2" id="KW-0378">Hydrolase</keyword>
<name>A0ABN2R8W6_9ACTN</name>
<feature type="domain" description="HNH nuclease" evidence="1">
    <location>
        <begin position="333"/>
        <end position="386"/>
    </location>
</feature>
<dbReference type="Pfam" id="PF02720">
    <property type="entry name" value="DUF222"/>
    <property type="match status" value="1"/>
</dbReference>
<proteinExistence type="predicted"/>
<organism evidence="2 3">
    <name type="scientific">Nocardioides panacihumi</name>
    <dbReference type="NCBI Taxonomy" id="400774"/>
    <lineage>
        <taxon>Bacteria</taxon>
        <taxon>Bacillati</taxon>
        <taxon>Actinomycetota</taxon>
        <taxon>Actinomycetes</taxon>
        <taxon>Propionibacteriales</taxon>
        <taxon>Nocardioidaceae</taxon>
        <taxon>Nocardioides</taxon>
    </lineage>
</organism>
<accession>A0ABN2R8W6</accession>
<evidence type="ECO:0000313" key="2">
    <source>
        <dbReference type="EMBL" id="GAA1965351.1"/>
    </source>
</evidence>
<dbReference type="InterPro" id="IPR003870">
    <property type="entry name" value="DUF222"/>
</dbReference>
<dbReference type="CDD" id="cd00085">
    <property type="entry name" value="HNHc"/>
    <property type="match status" value="1"/>
</dbReference>
<keyword evidence="2" id="KW-0255">Endonuclease</keyword>
<evidence type="ECO:0000259" key="1">
    <source>
        <dbReference type="SMART" id="SM00507"/>
    </source>
</evidence>
<comment type="caution">
    <text evidence="2">The sequence shown here is derived from an EMBL/GenBank/DDBJ whole genome shotgun (WGS) entry which is preliminary data.</text>
</comment>
<dbReference type="Proteomes" id="UP001500571">
    <property type="component" value="Unassembled WGS sequence"/>
</dbReference>
<protein>
    <submittedName>
        <fullName evidence="2">HNH endonuclease signature motif containing protein</fullName>
    </submittedName>
</protein>
<dbReference type="SMART" id="SM00507">
    <property type="entry name" value="HNHc"/>
    <property type="match status" value="1"/>
</dbReference>
<sequence>MHRFLGRLHEAFDELSTDTMWALTPRELGECLEEVFAGQARMAALALGLVAQADRSDLPTHDAQPTMVSWLRDRVRLAPTEGKRLVRLARALEDYRVTRGALAAGSFPVASAAVIARALDALPAGVDPDVRAEAEEYLAGEAHAHDTHALRRLADHLDEVIDPDGADARRAAQLARAEAKAAREAFLTLRHDEATAVTEGSFRIPLVSGVKLGRMLESLTNPGRPDPIAIDDPTTGVRLSAEERRGHALVELVDRFPVGKLPKLGRSDPTLVVTMSLATLMGGLAAAELDTGQVISPGQARRLAARAGVIPAVLGTDDEVLDLGRRARFHNRPQRLAMLLQQKGTCAVQDCTRPAAGGDGAHLVAWSEGGPTDLANSALLCPRHHTLADHPDYAVTRLRPGRIRINRRC</sequence>